<sequence>MNSTDSVPRFIEPGDDQDEYLALPLYVTRQVDDETRRAQEARKRLLAAAVLQ</sequence>
<dbReference type="EMBL" id="WIVX01000415">
    <property type="protein sequence ID" value="MQU35530.1"/>
    <property type="molecule type" value="Genomic_DNA"/>
</dbReference>
<dbReference type="RefSeq" id="WP_153364281.1">
    <property type="nucleotide sequence ID" value="NZ_WIVX01000415.1"/>
</dbReference>
<protein>
    <submittedName>
        <fullName evidence="1">Uncharacterized protein</fullName>
    </submittedName>
</protein>
<reference evidence="1 2" key="1">
    <citation type="submission" date="2019-10" db="EMBL/GenBank/DDBJ databases">
        <title>Evaluation of single-gene subtyping targets for Pseudomonas.</title>
        <authorList>
            <person name="Reichler S.J."/>
            <person name="Orsi R.H."/>
            <person name="Wiedmann M."/>
            <person name="Martin N.H."/>
            <person name="Murphy S.I."/>
        </authorList>
    </citation>
    <scope>NUCLEOTIDE SEQUENCE [LARGE SCALE GENOMIC DNA]</scope>
    <source>
        <strain evidence="1 2">FSL R10-2107</strain>
    </source>
</reference>
<evidence type="ECO:0000313" key="1">
    <source>
        <dbReference type="EMBL" id="MQU35530.1"/>
    </source>
</evidence>
<organism evidence="1 2">
    <name type="scientific">Pseudomonas helleri</name>
    <dbReference type="NCBI Taxonomy" id="1608996"/>
    <lineage>
        <taxon>Bacteria</taxon>
        <taxon>Pseudomonadati</taxon>
        <taxon>Pseudomonadota</taxon>
        <taxon>Gammaproteobacteria</taxon>
        <taxon>Pseudomonadales</taxon>
        <taxon>Pseudomonadaceae</taxon>
        <taxon>Pseudomonas</taxon>
    </lineage>
</organism>
<comment type="caution">
    <text evidence="1">The sequence shown here is derived from an EMBL/GenBank/DDBJ whole genome shotgun (WGS) entry which is preliminary data.</text>
</comment>
<name>A0A7X1YEC8_9PSED</name>
<proteinExistence type="predicted"/>
<gene>
    <name evidence="1" type="ORF">GHO30_30005</name>
</gene>
<accession>A0A7X1YEC8</accession>
<evidence type="ECO:0000313" key="2">
    <source>
        <dbReference type="Proteomes" id="UP000470186"/>
    </source>
</evidence>
<dbReference type="Proteomes" id="UP000470186">
    <property type="component" value="Unassembled WGS sequence"/>
</dbReference>
<dbReference type="AlphaFoldDB" id="A0A7X1YEC8"/>
<keyword evidence="2" id="KW-1185">Reference proteome</keyword>